<organism evidence="4 5">
    <name type="scientific">Byssothecium circinans</name>
    <dbReference type="NCBI Taxonomy" id="147558"/>
    <lineage>
        <taxon>Eukaryota</taxon>
        <taxon>Fungi</taxon>
        <taxon>Dikarya</taxon>
        <taxon>Ascomycota</taxon>
        <taxon>Pezizomycotina</taxon>
        <taxon>Dothideomycetes</taxon>
        <taxon>Pleosporomycetidae</taxon>
        <taxon>Pleosporales</taxon>
        <taxon>Massarineae</taxon>
        <taxon>Massarinaceae</taxon>
        <taxon>Byssothecium</taxon>
    </lineage>
</organism>
<feature type="transmembrane region" description="Helical" evidence="2">
    <location>
        <begin position="240"/>
        <end position="261"/>
    </location>
</feature>
<dbReference type="Proteomes" id="UP000800035">
    <property type="component" value="Unassembled WGS sequence"/>
</dbReference>
<feature type="region of interest" description="Disordered" evidence="1">
    <location>
        <begin position="28"/>
        <end position="60"/>
    </location>
</feature>
<feature type="compositionally biased region" description="Low complexity" evidence="1">
    <location>
        <begin position="75"/>
        <end position="98"/>
    </location>
</feature>
<keyword evidence="2" id="KW-0472">Membrane</keyword>
<feature type="chain" id="PRO_5025647979" evidence="3">
    <location>
        <begin position="22"/>
        <end position="353"/>
    </location>
</feature>
<evidence type="ECO:0000256" key="3">
    <source>
        <dbReference type="SAM" id="SignalP"/>
    </source>
</evidence>
<sequence length="353" mass="38601">MRFDSFTAFLAVSNAFLGASAGPVAAKRQASSSVASSSISASPTPSPSPTKTDSSSSSSTSQLLGALIPTTLSDGTVTTTSVRDPKATDTTTNTATTTRFGDVPLSTEFPICRDTNAKPFCLPSDKSTLYVGKTYYTTWNSDFFPSNSTVQIKVQWANDTKVETWTSENLPNQLGYAAIKMEKEWLQGYTHYNLSFRALNFRLNDPSAKLDAFDGPQITLTYPSPEHYPPSEKTKFNKEGLMIGLPASFGFVCLVVFGLWFGMRKNRTIGLGNIMGRRRGYGTGKSRRQRLGLGKKGAIKLEERETGPQYRDVPRGGHGRGDSLGSLVSDDDIRPAPGRNHFRDEMNRQQTGR</sequence>
<keyword evidence="3" id="KW-0732">Signal</keyword>
<dbReference type="OrthoDB" id="4084551at2759"/>
<feature type="region of interest" description="Disordered" evidence="1">
    <location>
        <begin position="75"/>
        <end position="99"/>
    </location>
</feature>
<accession>A0A6A5UE20</accession>
<evidence type="ECO:0000313" key="4">
    <source>
        <dbReference type="EMBL" id="KAF1962954.1"/>
    </source>
</evidence>
<keyword evidence="5" id="KW-1185">Reference proteome</keyword>
<gene>
    <name evidence="4" type="ORF">CC80DRAFT_588441</name>
</gene>
<proteinExistence type="predicted"/>
<dbReference type="AlphaFoldDB" id="A0A6A5UE20"/>
<dbReference type="InterPro" id="IPR028000">
    <property type="entry name" value="Pma1"/>
</dbReference>
<feature type="signal peptide" evidence="3">
    <location>
        <begin position="1"/>
        <end position="21"/>
    </location>
</feature>
<feature type="region of interest" description="Disordered" evidence="1">
    <location>
        <begin position="274"/>
        <end position="353"/>
    </location>
</feature>
<keyword evidence="2" id="KW-1133">Transmembrane helix</keyword>
<keyword evidence="2" id="KW-0812">Transmembrane</keyword>
<name>A0A6A5UE20_9PLEO</name>
<evidence type="ECO:0000313" key="5">
    <source>
        <dbReference type="Proteomes" id="UP000800035"/>
    </source>
</evidence>
<feature type="compositionally biased region" description="Basic and acidic residues" evidence="1">
    <location>
        <begin position="299"/>
        <end position="321"/>
    </location>
</feature>
<dbReference type="EMBL" id="ML976978">
    <property type="protein sequence ID" value="KAF1962954.1"/>
    <property type="molecule type" value="Genomic_DNA"/>
</dbReference>
<feature type="compositionally biased region" description="Low complexity" evidence="1">
    <location>
        <begin position="30"/>
        <end position="60"/>
    </location>
</feature>
<feature type="compositionally biased region" description="Basic residues" evidence="1">
    <location>
        <begin position="276"/>
        <end position="290"/>
    </location>
</feature>
<evidence type="ECO:0000256" key="1">
    <source>
        <dbReference type="SAM" id="MobiDB-lite"/>
    </source>
</evidence>
<evidence type="ECO:0000256" key="2">
    <source>
        <dbReference type="SAM" id="Phobius"/>
    </source>
</evidence>
<protein>
    <submittedName>
        <fullName evidence="4">Uncharacterized protein</fullName>
    </submittedName>
</protein>
<reference evidence="4" key="1">
    <citation type="journal article" date="2020" name="Stud. Mycol.">
        <title>101 Dothideomycetes genomes: a test case for predicting lifestyles and emergence of pathogens.</title>
        <authorList>
            <person name="Haridas S."/>
            <person name="Albert R."/>
            <person name="Binder M."/>
            <person name="Bloem J."/>
            <person name="Labutti K."/>
            <person name="Salamov A."/>
            <person name="Andreopoulos B."/>
            <person name="Baker S."/>
            <person name="Barry K."/>
            <person name="Bills G."/>
            <person name="Bluhm B."/>
            <person name="Cannon C."/>
            <person name="Castanera R."/>
            <person name="Culley D."/>
            <person name="Daum C."/>
            <person name="Ezra D."/>
            <person name="Gonzalez J."/>
            <person name="Henrissat B."/>
            <person name="Kuo A."/>
            <person name="Liang C."/>
            <person name="Lipzen A."/>
            <person name="Lutzoni F."/>
            <person name="Magnuson J."/>
            <person name="Mondo S."/>
            <person name="Nolan M."/>
            <person name="Ohm R."/>
            <person name="Pangilinan J."/>
            <person name="Park H.-J."/>
            <person name="Ramirez L."/>
            <person name="Alfaro M."/>
            <person name="Sun H."/>
            <person name="Tritt A."/>
            <person name="Yoshinaga Y."/>
            <person name="Zwiers L.-H."/>
            <person name="Turgeon B."/>
            <person name="Goodwin S."/>
            <person name="Spatafora J."/>
            <person name="Crous P."/>
            <person name="Grigoriev I."/>
        </authorList>
    </citation>
    <scope>NUCLEOTIDE SEQUENCE</scope>
    <source>
        <strain evidence="4">CBS 675.92</strain>
    </source>
</reference>
<dbReference type="Pfam" id="PF14610">
    <property type="entry name" value="Psg1"/>
    <property type="match status" value="1"/>
</dbReference>